<evidence type="ECO:0000256" key="1">
    <source>
        <dbReference type="SAM" id="SignalP"/>
    </source>
</evidence>
<dbReference type="InterPro" id="IPR035923">
    <property type="entry name" value="TT1751-like_sf"/>
</dbReference>
<dbReference type="eggNOG" id="COG3439">
    <property type="taxonomic scope" value="Bacteria"/>
</dbReference>
<dbReference type="KEGG" id="aeh:Mlg_1779"/>
<feature type="signal peptide" evidence="1">
    <location>
        <begin position="1"/>
        <end position="22"/>
    </location>
</feature>
<dbReference type="InterPro" id="IPR005180">
    <property type="entry name" value="DUF302"/>
</dbReference>
<proteinExistence type="predicted"/>
<dbReference type="AlphaFoldDB" id="Q0A7R2"/>
<dbReference type="Proteomes" id="UP000001962">
    <property type="component" value="Chromosome"/>
</dbReference>
<feature type="chain" id="PRO_5004167908" description="DUF302 domain-containing protein" evidence="1">
    <location>
        <begin position="23"/>
        <end position="151"/>
    </location>
</feature>
<accession>Q0A7R2</accession>
<organism evidence="3 4">
    <name type="scientific">Alkalilimnicola ehrlichii (strain ATCC BAA-1101 / DSM 17681 / MLHE-1)</name>
    <dbReference type="NCBI Taxonomy" id="187272"/>
    <lineage>
        <taxon>Bacteria</taxon>
        <taxon>Pseudomonadati</taxon>
        <taxon>Pseudomonadota</taxon>
        <taxon>Gammaproteobacteria</taxon>
        <taxon>Chromatiales</taxon>
        <taxon>Ectothiorhodospiraceae</taxon>
        <taxon>Alkalilimnicola</taxon>
    </lineage>
</organism>
<evidence type="ECO:0000313" key="3">
    <source>
        <dbReference type="EMBL" id="ABI57125.1"/>
    </source>
</evidence>
<dbReference type="Gene3D" id="3.30.310.70">
    <property type="entry name" value="TT1751-like domain"/>
    <property type="match status" value="1"/>
</dbReference>
<dbReference type="HOGENOM" id="CLU_116237_1_1_6"/>
<evidence type="ECO:0000259" key="2">
    <source>
        <dbReference type="Pfam" id="PF03625"/>
    </source>
</evidence>
<reference evidence="4" key="1">
    <citation type="submission" date="2006-08" db="EMBL/GenBank/DDBJ databases">
        <title>Complete sequence of Alkalilimnicola ehrilichei MLHE-1.</title>
        <authorList>
            <person name="Copeland A."/>
            <person name="Lucas S."/>
            <person name="Lapidus A."/>
            <person name="Barry K."/>
            <person name="Detter J.C."/>
            <person name="Glavina del Rio T."/>
            <person name="Hammon N."/>
            <person name="Israni S."/>
            <person name="Dalin E."/>
            <person name="Tice H."/>
            <person name="Pitluck S."/>
            <person name="Sims D."/>
            <person name="Brettin T."/>
            <person name="Bruce D."/>
            <person name="Han C."/>
            <person name="Tapia R."/>
            <person name="Gilna P."/>
            <person name="Schmutz J."/>
            <person name="Larimer F."/>
            <person name="Land M."/>
            <person name="Hauser L."/>
            <person name="Kyrpides N."/>
            <person name="Mikhailova N."/>
            <person name="Oremland R.S."/>
            <person name="Hoeft S.E."/>
            <person name="Switzer-Blum J."/>
            <person name="Kulp T."/>
            <person name="King G."/>
            <person name="Tabita R."/>
            <person name="Witte B."/>
            <person name="Santini J.M."/>
            <person name="Basu P."/>
            <person name="Hollibaugh J.T."/>
            <person name="Xie G."/>
            <person name="Stolz J.F."/>
            <person name="Richardson P."/>
        </authorList>
    </citation>
    <scope>NUCLEOTIDE SEQUENCE [LARGE SCALE GENOMIC DNA]</scope>
    <source>
        <strain evidence="4">ATCC BAA-1101 / DSM 17681 / MLHE-1</strain>
    </source>
</reference>
<dbReference type="SUPFAM" id="SSF103247">
    <property type="entry name" value="TT1751-like"/>
    <property type="match status" value="1"/>
</dbReference>
<feature type="domain" description="DUF302" evidence="2">
    <location>
        <begin position="58"/>
        <end position="118"/>
    </location>
</feature>
<keyword evidence="4" id="KW-1185">Reference proteome</keyword>
<dbReference type="PANTHER" id="PTHR38342:SF2">
    <property type="entry name" value="INNER MEMBRANE OR EXPORTED"/>
    <property type="match status" value="1"/>
</dbReference>
<dbReference type="PANTHER" id="PTHR38342">
    <property type="entry name" value="SLR5037 PROTEIN"/>
    <property type="match status" value="1"/>
</dbReference>
<dbReference type="RefSeq" id="WP_011629519.1">
    <property type="nucleotide sequence ID" value="NC_008340.1"/>
</dbReference>
<dbReference type="EMBL" id="CP000453">
    <property type="protein sequence ID" value="ABI57125.1"/>
    <property type="molecule type" value="Genomic_DNA"/>
</dbReference>
<dbReference type="Pfam" id="PF03625">
    <property type="entry name" value="DUF302"/>
    <property type="match status" value="1"/>
</dbReference>
<keyword evidence="1" id="KW-0732">Signal</keyword>
<name>Q0A7R2_ALKEH</name>
<sequence>MKNAILFVAAVVMTLATQTAFAGQGVERLESPDAIEAVDDRLRAALNARGMTLVQVVHHAENARGVGESLPETRTFIFGNPQVGTPMMQCQGQVALDLPQKMVIREDEGRTLVEWNDPLYLAERHGLEGCDLPLDKVVEALNGIAAEAAGQ</sequence>
<gene>
    <name evidence="3" type="ordered locus">Mlg_1779</name>
</gene>
<protein>
    <recommendedName>
        <fullName evidence="2">DUF302 domain-containing protein</fullName>
    </recommendedName>
</protein>
<dbReference type="CDD" id="cd14797">
    <property type="entry name" value="DUF302"/>
    <property type="match status" value="1"/>
</dbReference>
<evidence type="ECO:0000313" key="4">
    <source>
        <dbReference type="Proteomes" id="UP000001962"/>
    </source>
</evidence>